<evidence type="ECO:0000313" key="3">
    <source>
        <dbReference type="Proteomes" id="UP001595696"/>
    </source>
</evidence>
<dbReference type="SMART" id="SM00347">
    <property type="entry name" value="HTH_MARR"/>
    <property type="match status" value="1"/>
</dbReference>
<evidence type="ECO:0000313" key="2">
    <source>
        <dbReference type="EMBL" id="MFC3962284.1"/>
    </source>
</evidence>
<evidence type="ECO:0000259" key="1">
    <source>
        <dbReference type="SMART" id="SM00347"/>
    </source>
</evidence>
<protein>
    <submittedName>
        <fullName evidence="2">MarR family transcriptional regulator</fullName>
    </submittedName>
</protein>
<gene>
    <name evidence="2" type="ORF">ACFO0B_09835</name>
</gene>
<name>A0ABV8DRK7_9NOCA</name>
<dbReference type="Proteomes" id="UP001595696">
    <property type="component" value="Unassembled WGS sequence"/>
</dbReference>
<dbReference type="PANTHER" id="PTHR33164">
    <property type="entry name" value="TRANSCRIPTIONAL REGULATOR, MARR FAMILY"/>
    <property type="match status" value="1"/>
</dbReference>
<dbReference type="InterPro" id="IPR039422">
    <property type="entry name" value="MarR/SlyA-like"/>
</dbReference>
<dbReference type="SUPFAM" id="SSF46785">
    <property type="entry name" value="Winged helix' DNA-binding domain"/>
    <property type="match status" value="1"/>
</dbReference>
<organism evidence="2 3">
    <name type="scientific">Nocardia jiangsuensis</name>
    <dbReference type="NCBI Taxonomy" id="1691563"/>
    <lineage>
        <taxon>Bacteria</taxon>
        <taxon>Bacillati</taxon>
        <taxon>Actinomycetota</taxon>
        <taxon>Actinomycetes</taxon>
        <taxon>Mycobacteriales</taxon>
        <taxon>Nocardiaceae</taxon>
        <taxon>Nocardia</taxon>
    </lineage>
</organism>
<comment type="caution">
    <text evidence="2">The sequence shown here is derived from an EMBL/GenBank/DDBJ whole genome shotgun (WGS) entry which is preliminary data.</text>
</comment>
<accession>A0ABV8DRK7</accession>
<dbReference type="InterPro" id="IPR036388">
    <property type="entry name" value="WH-like_DNA-bd_sf"/>
</dbReference>
<reference evidence="3" key="1">
    <citation type="journal article" date="2019" name="Int. J. Syst. Evol. Microbiol.">
        <title>The Global Catalogue of Microorganisms (GCM) 10K type strain sequencing project: providing services to taxonomists for standard genome sequencing and annotation.</title>
        <authorList>
            <consortium name="The Broad Institute Genomics Platform"/>
            <consortium name="The Broad Institute Genome Sequencing Center for Infectious Disease"/>
            <person name="Wu L."/>
            <person name="Ma J."/>
        </authorList>
    </citation>
    <scope>NUCLEOTIDE SEQUENCE [LARGE SCALE GENOMIC DNA]</scope>
    <source>
        <strain evidence="3">CGMCC 4.7330</strain>
    </source>
</reference>
<dbReference type="InterPro" id="IPR036390">
    <property type="entry name" value="WH_DNA-bd_sf"/>
</dbReference>
<dbReference type="EMBL" id="JBHSAX010000009">
    <property type="protein sequence ID" value="MFC3962284.1"/>
    <property type="molecule type" value="Genomic_DNA"/>
</dbReference>
<dbReference type="RefSeq" id="WP_378612050.1">
    <property type="nucleotide sequence ID" value="NZ_JBHSAX010000009.1"/>
</dbReference>
<feature type="domain" description="HTH marR-type" evidence="1">
    <location>
        <begin position="32"/>
        <end position="127"/>
    </location>
</feature>
<proteinExistence type="predicted"/>
<dbReference type="InterPro" id="IPR000835">
    <property type="entry name" value="HTH_MarR-typ"/>
</dbReference>
<dbReference type="Pfam" id="PF12802">
    <property type="entry name" value="MarR_2"/>
    <property type="match status" value="1"/>
</dbReference>
<sequence length="155" mass="16606">MPAAKETRSDTARALRDALRAQATRTVVFHSAVAARLGITVTDLSALNMLSMAGPLTPGQLADRLGITRGGAVTTVIDRLEKAGYVRRSRDEEDRRRVRVELVAVRADVAVAPLFGAIGQSLPDDEETLAILLAFVQELNGALERGTERATADRG</sequence>
<dbReference type="Gene3D" id="1.10.10.10">
    <property type="entry name" value="Winged helix-like DNA-binding domain superfamily/Winged helix DNA-binding domain"/>
    <property type="match status" value="1"/>
</dbReference>
<dbReference type="PANTHER" id="PTHR33164:SF106">
    <property type="entry name" value="TRANSCRIPTIONAL REGULATORY PROTEIN"/>
    <property type="match status" value="1"/>
</dbReference>
<keyword evidence="3" id="KW-1185">Reference proteome</keyword>